<evidence type="ECO:0000256" key="3">
    <source>
        <dbReference type="ARBA" id="ARBA00022837"/>
    </source>
</evidence>
<proteinExistence type="predicted"/>
<keyword evidence="3" id="KW-0106">Calcium</keyword>
<dbReference type="GO" id="GO:0005509">
    <property type="term" value="F:calcium ion binding"/>
    <property type="evidence" value="ECO:0007669"/>
    <property type="project" value="InterPro"/>
</dbReference>
<name>A0A7R9EJB0_9NEOP</name>
<accession>A0A7R9EJB0</accession>
<evidence type="ECO:0000256" key="2">
    <source>
        <dbReference type="ARBA" id="ARBA00022737"/>
    </source>
</evidence>
<dbReference type="EMBL" id="OB798848">
    <property type="protein sequence ID" value="CAD7435054.1"/>
    <property type="molecule type" value="Genomic_DNA"/>
</dbReference>
<dbReference type="InterPro" id="IPR040365">
    <property type="entry name" value="EFHD1/2"/>
</dbReference>
<reference evidence="5" key="1">
    <citation type="submission" date="2020-11" db="EMBL/GenBank/DDBJ databases">
        <authorList>
            <person name="Tran Van P."/>
        </authorList>
    </citation>
    <scope>NUCLEOTIDE SEQUENCE</scope>
</reference>
<feature type="region of interest" description="Disordered" evidence="4">
    <location>
        <begin position="265"/>
        <end position="300"/>
    </location>
</feature>
<evidence type="ECO:0000256" key="1">
    <source>
        <dbReference type="ARBA" id="ARBA00022723"/>
    </source>
</evidence>
<keyword evidence="1" id="KW-0479">Metal-binding</keyword>
<sequence>MVFVADDDRSILDDDAAGDAVTTTVFLLIYRKANAGELLEESGLSKLAKLTEISVEEVGVGGAKNFFQAKAPVDDLDNIHGFPPWIPLSSVRRLQYLGRRALVNVLKTPPKLMALLCTRDCHTVSTMMTQICKGWEHCHRCRLHHPYPRGASLGDQPRVHLGELNHPWPLLGLHSRIWGSGCWTGHFTSTVITAARTAIPKSSSNPSHSPVPWWKEECWLAISDRRRNLRLFHRRPISRIWSHSGFYVFKLAVIEELNKTSKFEEEIRQEQEERKRDEQERQERKTAFKQKAALFQNGNS</sequence>
<feature type="compositionally biased region" description="Basic and acidic residues" evidence="4">
    <location>
        <begin position="265"/>
        <end position="286"/>
    </location>
</feature>
<dbReference type="AlphaFoldDB" id="A0A7R9EJB0"/>
<organism evidence="5">
    <name type="scientific">Timema monikensis</name>
    <dbReference type="NCBI Taxonomy" id="170555"/>
    <lineage>
        <taxon>Eukaryota</taxon>
        <taxon>Metazoa</taxon>
        <taxon>Ecdysozoa</taxon>
        <taxon>Arthropoda</taxon>
        <taxon>Hexapoda</taxon>
        <taxon>Insecta</taxon>
        <taxon>Pterygota</taxon>
        <taxon>Neoptera</taxon>
        <taxon>Polyneoptera</taxon>
        <taxon>Phasmatodea</taxon>
        <taxon>Timematodea</taxon>
        <taxon>Timematoidea</taxon>
        <taxon>Timematidae</taxon>
        <taxon>Timema</taxon>
    </lineage>
</organism>
<gene>
    <name evidence="5" type="ORF">TMSB3V08_LOCUS11703</name>
</gene>
<keyword evidence="2" id="KW-0677">Repeat</keyword>
<protein>
    <submittedName>
        <fullName evidence="5">Uncharacterized protein</fullName>
    </submittedName>
</protein>
<dbReference type="PANTHER" id="PTHR13025">
    <property type="entry name" value="EF-HAND DOMAIN-CONTAINING PROTEIN D"/>
    <property type="match status" value="1"/>
</dbReference>
<evidence type="ECO:0000313" key="5">
    <source>
        <dbReference type="EMBL" id="CAD7435054.1"/>
    </source>
</evidence>
<evidence type="ECO:0000256" key="4">
    <source>
        <dbReference type="SAM" id="MobiDB-lite"/>
    </source>
</evidence>
<dbReference type="PANTHER" id="PTHR13025:SF6">
    <property type="entry name" value="EF-HAND DOMAIN-CONTAINING PROTEIN-RELATED"/>
    <property type="match status" value="1"/>
</dbReference>